<keyword evidence="1" id="KW-1003">Cell membrane</keyword>
<dbReference type="AlphaFoldDB" id="A0A517YEZ3"/>
<dbReference type="GO" id="GO:0046872">
    <property type="term" value="F:metal ion binding"/>
    <property type="evidence" value="ECO:0007669"/>
    <property type="project" value="UniProtKB-KW"/>
</dbReference>
<dbReference type="InterPro" id="IPR050083">
    <property type="entry name" value="HtpX_protease"/>
</dbReference>
<evidence type="ECO:0000256" key="2">
    <source>
        <dbReference type="ARBA" id="ARBA00022670"/>
    </source>
</evidence>
<dbReference type="InterPro" id="IPR001915">
    <property type="entry name" value="Peptidase_M48"/>
</dbReference>
<evidence type="ECO:0000256" key="11">
    <source>
        <dbReference type="SAM" id="Phobius"/>
    </source>
</evidence>
<keyword evidence="8 10" id="KW-0482">Metalloprotease</keyword>
<comment type="similarity">
    <text evidence="10">Belongs to the peptidase M48 family.</text>
</comment>
<dbReference type="OrthoDB" id="9789270at2"/>
<keyword evidence="14" id="KW-1185">Reference proteome</keyword>
<evidence type="ECO:0000256" key="3">
    <source>
        <dbReference type="ARBA" id="ARBA00022692"/>
    </source>
</evidence>
<dbReference type="KEGG" id="aagg:ETAA8_39110"/>
<keyword evidence="3 11" id="KW-0812">Transmembrane</keyword>
<keyword evidence="2 10" id="KW-0645">Protease</keyword>
<feature type="transmembrane region" description="Helical" evidence="11">
    <location>
        <begin position="58"/>
        <end position="79"/>
    </location>
</feature>
<evidence type="ECO:0000259" key="12">
    <source>
        <dbReference type="Pfam" id="PF01435"/>
    </source>
</evidence>
<evidence type="ECO:0000256" key="5">
    <source>
        <dbReference type="ARBA" id="ARBA00022801"/>
    </source>
</evidence>
<gene>
    <name evidence="13" type="primary">htpX_2</name>
    <name evidence="13" type="ORF">ETAA8_39110</name>
</gene>
<proteinExistence type="inferred from homology"/>
<reference evidence="13 14" key="1">
    <citation type="submission" date="2019-02" db="EMBL/GenBank/DDBJ databases">
        <title>Deep-cultivation of Planctomycetes and their phenomic and genomic characterization uncovers novel biology.</title>
        <authorList>
            <person name="Wiegand S."/>
            <person name="Jogler M."/>
            <person name="Boedeker C."/>
            <person name="Pinto D."/>
            <person name="Vollmers J."/>
            <person name="Rivas-Marin E."/>
            <person name="Kohn T."/>
            <person name="Peeters S.H."/>
            <person name="Heuer A."/>
            <person name="Rast P."/>
            <person name="Oberbeckmann S."/>
            <person name="Bunk B."/>
            <person name="Jeske O."/>
            <person name="Meyerdierks A."/>
            <person name="Storesund J.E."/>
            <person name="Kallscheuer N."/>
            <person name="Luecker S."/>
            <person name="Lage O.M."/>
            <person name="Pohl T."/>
            <person name="Merkel B.J."/>
            <person name="Hornburger P."/>
            <person name="Mueller R.-W."/>
            <person name="Bruemmer F."/>
            <person name="Labrenz M."/>
            <person name="Spormann A.M."/>
            <person name="Op den Camp H."/>
            <person name="Overmann J."/>
            <person name="Amann R."/>
            <person name="Jetten M.S.M."/>
            <person name="Mascher T."/>
            <person name="Medema M.H."/>
            <person name="Devos D.P."/>
            <person name="Kaster A.-K."/>
            <person name="Ovreas L."/>
            <person name="Rohde M."/>
            <person name="Galperin M.Y."/>
            <person name="Jogler C."/>
        </authorList>
    </citation>
    <scope>NUCLEOTIDE SEQUENCE [LARGE SCALE GENOMIC DNA]</scope>
    <source>
        <strain evidence="13 14">ETA_A8</strain>
    </source>
</reference>
<evidence type="ECO:0000313" key="13">
    <source>
        <dbReference type="EMBL" id="QDU28806.1"/>
    </source>
</evidence>
<name>A0A517YEZ3_9BACT</name>
<evidence type="ECO:0000256" key="10">
    <source>
        <dbReference type="RuleBase" id="RU003983"/>
    </source>
</evidence>
<evidence type="ECO:0000313" key="14">
    <source>
        <dbReference type="Proteomes" id="UP000315017"/>
    </source>
</evidence>
<accession>A0A517YEZ3</accession>
<comment type="cofactor">
    <cofactor evidence="10">
        <name>Zn(2+)</name>
        <dbReference type="ChEBI" id="CHEBI:29105"/>
    </cofactor>
    <text evidence="10">Binds 1 zinc ion per subunit.</text>
</comment>
<dbReference type="PANTHER" id="PTHR43221:SF2">
    <property type="entry name" value="PROTEASE HTPX HOMOLOG"/>
    <property type="match status" value="1"/>
</dbReference>
<dbReference type="PANTHER" id="PTHR43221">
    <property type="entry name" value="PROTEASE HTPX"/>
    <property type="match status" value="1"/>
</dbReference>
<dbReference type="Pfam" id="PF01435">
    <property type="entry name" value="Peptidase_M48"/>
    <property type="match status" value="1"/>
</dbReference>
<keyword evidence="5 10" id="KW-0378">Hydrolase</keyword>
<dbReference type="Gene3D" id="3.30.2010.10">
    <property type="entry name" value="Metalloproteases ('zincins'), catalytic domain"/>
    <property type="match status" value="1"/>
</dbReference>
<sequence>MPLPGCGEVPRKQYSRTQHFRRLALFGNRPPNQTAILQRIWRLIISGKLPPYTGVLRFLLALLVLTHYVLLCVLALRCVEQAWQVAVASDYSTWVSVFIAGGWLVLALLFSHRFFSAMASLLTAHHDATDELVEGTKLDPQRQAALFQHVADVARRIGAPVPHEIWISAEARCFAFEQRHFSLSTHRVLVLVLGLPHLLILRADELAVIVGHELTHFRQQDTTLAVFFFRFSQSLRNSLVRAGKSPISWLNPAIAIEWISYQTFTLLIAPVQRGQEIAADCRSAEVFGGDVARRTLLQEWFVANRFDALVEQRIEDSRIGRSSDTRTIYEQFSEEWKDVTVRAQQFLRDRLEHLERDYYWDSHPALKDRLLAVSAYPNFGADPSGPASDLVGSIPHLLESLGQNSPANEFDSAVPRRTIMLRSP</sequence>
<evidence type="ECO:0000256" key="1">
    <source>
        <dbReference type="ARBA" id="ARBA00022475"/>
    </source>
</evidence>
<feature type="transmembrane region" description="Helical" evidence="11">
    <location>
        <begin position="91"/>
        <end position="110"/>
    </location>
</feature>
<dbReference type="Proteomes" id="UP000315017">
    <property type="component" value="Chromosome"/>
</dbReference>
<evidence type="ECO:0000256" key="4">
    <source>
        <dbReference type="ARBA" id="ARBA00022723"/>
    </source>
</evidence>
<dbReference type="EMBL" id="CP036274">
    <property type="protein sequence ID" value="QDU28806.1"/>
    <property type="molecule type" value="Genomic_DNA"/>
</dbReference>
<evidence type="ECO:0000256" key="8">
    <source>
        <dbReference type="ARBA" id="ARBA00023049"/>
    </source>
</evidence>
<keyword evidence="7 11" id="KW-1133">Transmembrane helix</keyword>
<dbReference type="CDD" id="cd07328">
    <property type="entry name" value="M48_Ste24p_like"/>
    <property type="match status" value="1"/>
</dbReference>
<protein>
    <submittedName>
        <fullName evidence="13">Protease HtpX</fullName>
    </submittedName>
</protein>
<feature type="domain" description="Peptidase M48" evidence="12">
    <location>
        <begin position="140"/>
        <end position="374"/>
    </location>
</feature>
<organism evidence="13 14">
    <name type="scientific">Anatilimnocola aggregata</name>
    <dbReference type="NCBI Taxonomy" id="2528021"/>
    <lineage>
        <taxon>Bacteria</taxon>
        <taxon>Pseudomonadati</taxon>
        <taxon>Planctomycetota</taxon>
        <taxon>Planctomycetia</taxon>
        <taxon>Pirellulales</taxon>
        <taxon>Pirellulaceae</taxon>
        <taxon>Anatilimnocola</taxon>
    </lineage>
</organism>
<evidence type="ECO:0000256" key="6">
    <source>
        <dbReference type="ARBA" id="ARBA00022833"/>
    </source>
</evidence>
<evidence type="ECO:0000256" key="7">
    <source>
        <dbReference type="ARBA" id="ARBA00022989"/>
    </source>
</evidence>
<dbReference type="GO" id="GO:0004222">
    <property type="term" value="F:metalloendopeptidase activity"/>
    <property type="evidence" value="ECO:0007669"/>
    <property type="project" value="InterPro"/>
</dbReference>
<keyword evidence="4" id="KW-0479">Metal-binding</keyword>
<keyword evidence="6 10" id="KW-0862">Zinc</keyword>
<keyword evidence="9 11" id="KW-0472">Membrane</keyword>
<dbReference type="GO" id="GO:0006508">
    <property type="term" value="P:proteolysis"/>
    <property type="evidence" value="ECO:0007669"/>
    <property type="project" value="UniProtKB-KW"/>
</dbReference>
<dbReference type="RefSeq" id="WP_145091709.1">
    <property type="nucleotide sequence ID" value="NZ_CP036274.1"/>
</dbReference>
<evidence type="ECO:0000256" key="9">
    <source>
        <dbReference type="ARBA" id="ARBA00023136"/>
    </source>
</evidence>